<name>A0ABS0F479_9BACL</name>
<evidence type="ECO:0000313" key="2">
    <source>
        <dbReference type="Proteomes" id="UP000642910"/>
    </source>
</evidence>
<evidence type="ECO:0000313" key="1">
    <source>
        <dbReference type="EMBL" id="MBF8378109.1"/>
    </source>
</evidence>
<keyword evidence="2" id="KW-1185">Reference proteome</keyword>
<organism evidence="1 2">
    <name type="scientific">Alicyclobacillus mali</name>
    <name type="common">ex Roth et al. 2021</name>
    <dbReference type="NCBI Taxonomy" id="1123961"/>
    <lineage>
        <taxon>Bacteria</taxon>
        <taxon>Bacillati</taxon>
        <taxon>Bacillota</taxon>
        <taxon>Bacilli</taxon>
        <taxon>Bacillales</taxon>
        <taxon>Alicyclobacillaceae</taxon>
        <taxon>Alicyclobacillus</taxon>
    </lineage>
</organism>
<protein>
    <submittedName>
        <fullName evidence="1">Uncharacterized protein</fullName>
    </submittedName>
</protein>
<dbReference type="Proteomes" id="UP000642910">
    <property type="component" value="Unassembled WGS sequence"/>
</dbReference>
<reference evidence="1 2" key="1">
    <citation type="submission" date="2020-11" db="EMBL/GenBank/DDBJ databases">
        <title>Genomic insight of Alicyclobacillus mali FL 18 reveals a new arsenic-resistant strain, with potential in environmental biotechnology.</title>
        <authorList>
            <person name="Fiorentino G."/>
            <person name="Gallo G."/>
            <person name="Aulitto M."/>
        </authorList>
    </citation>
    <scope>NUCLEOTIDE SEQUENCE [LARGE SCALE GENOMIC DNA]</scope>
    <source>
        <strain evidence="1 2">FL 18</strain>
    </source>
</reference>
<gene>
    <name evidence="1" type="ORF">IW967_09590</name>
</gene>
<comment type="caution">
    <text evidence="1">The sequence shown here is derived from an EMBL/GenBank/DDBJ whole genome shotgun (WGS) entry which is preliminary data.</text>
</comment>
<dbReference type="EMBL" id="JADPKZ010000041">
    <property type="protein sequence ID" value="MBF8378109.1"/>
    <property type="molecule type" value="Genomic_DNA"/>
</dbReference>
<sequence length="213" mass="22693">MAVIQDVPRSPDANPLLDILHSVQWQLSDGSKSYSEPRDVVRQIRMQNIEILQIQIPRIATTEGVLVAGQKNGTWKTDALFLLPSPKSQNRALDGGSLSKAETTGAASVPNVGDVNIFASADEMVCFLMSNQALSLANSSSKKSIRLASGVQAKLSSAAGVNSLSYPYGSRTFFVVGNVASSQLVSVANNYTPNRVFFSLEGHQGDGQVHVGT</sequence>
<proteinExistence type="predicted"/>
<accession>A0ABS0F479</accession>